<reference evidence="2" key="1">
    <citation type="journal article" date="2019" name="MBio">
        <title>Virus Genomes from Deep Sea Sediments Expand the Ocean Megavirome and Support Independent Origins of Viral Gigantism.</title>
        <authorList>
            <person name="Backstrom D."/>
            <person name="Yutin N."/>
            <person name="Jorgensen S.L."/>
            <person name="Dharamshi J."/>
            <person name="Homa F."/>
            <person name="Zaremba-Niedwiedzka K."/>
            <person name="Spang A."/>
            <person name="Wolf Y.I."/>
            <person name="Koonin E.V."/>
            <person name="Ettema T.J."/>
        </authorList>
    </citation>
    <scope>NUCLEOTIDE SEQUENCE</scope>
</reference>
<sequence length="147" mass="16872">MANFQKIFGAGLAALDRFQREVGVNNPMLDILGSGNTVEYNCPSIDIINNDDLIILYIEIPGIERKNIQMSFLNNQLTVIGHKTIPYQHEDNVEKREIRYGEYRRTITLPLSVTNKENVATNYENGILIITIDKNKERENQFELTLT</sequence>
<proteinExistence type="predicted"/>
<evidence type="ECO:0000313" key="2">
    <source>
        <dbReference type="EMBL" id="QBK85278.1"/>
    </source>
</evidence>
<evidence type="ECO:0000259" key="1">
    <source>
        <dbReference type="PROSITE" id="PS01031"/>
    </source>
</evidence>
<dbReference type="SUPFAM" id="SSF49764">
    <property type="entry name" value="HSP20-like chaperones"/>
    <property type="match status" value="1"/>
</dbReference>
<accession>A0A481YQ22</accession>
<gene>
    <name evidence="2" type="ORF">LCIVAC01_00870</name>
</gene>
<dbReference type="Pfam" id="PF00011">
    <property type="entry name" value="HSP20"/>
    <property type="match status" value="1"/>
</dbReference>
<dbReference type="EMBL" id="MK500312">
    <property type="protein sequence ID" value="QBK85278.1"/>
    <property type="molecule type" value="Genomic_DNA"/>
</dbReference>
<dbReference type="PANTHER" id="PTHR34726:SF3">
    <property type="entry name" value="GUANYLATE-BINDING PROTEIN N-TERMINAL DOMAIN-CONTAINING PROTEIN-RELATED"/>
    <property type="match status" value="1"/>
</dbReference>
<dbReference type="CDD" id="cd06464">
    <property type="entry name" value="ACD_sHsps-like"/>
    <property type="match status" value="1"/>
</dbReference>
<dbReference type="InterPro" id="IPR002068">
    <property type="entry name" value="A-crystallin/Hsp20_dom"/>
</dbReference>
<dbReference type="Gene3D" id="2.60.40.790">
    <property type="match status" value="1"/>
</dbReference>
<dbReference type="PANTHER" id="PTHR34726">
    <property type="entry name" value="GBP DOMAIN-CONTAINING PROTEIN"/>
    <property type="match status" value="1"/>
</dbReference>
<dbReference type="PROSITE" id="PS01031">
    <property type="entry name" value="SHSP"/>
    <property type="match status" value="1"/>
</dbReference>
<organism evidence="2">
    <name type="scientific">Iridovirus LCIVAC01</name>
    <dbReference type="NCBI Taxonomy" id="2506607"/>
    <lineage>
        <taxon>Viruses</taxon>
        <taxon>Varidnaviria</taxon>
        <taxon>Bamfordvirae</taxon>
        <taxon>Nucleocytoviricota</taxon>
        <taxon>Megaviricetes</taxon>
        <taxon>Pimascovirales</taxon>
        <taxon>Pimascovirales incertae sedis</taxon>
        <taxon>Iridoviridae</taxon>
    </lineage>
</organism>
<name>A0A481YQ22_9VIRU</name>
<feature type="domain" description="SHSP" evidence="1">
    <location>
        <begin position="36"/>
        <end position="147"/>
    </location>
</feature>
<dbReference type="InterPro" id="IPR008978">
    <property type="entry name" value="HSP20-like_chaperone"/>
</dbReference>
<protein>
    <submittedName>
        <fullName evidence="2">Hsp20/alpha crystallin family protein</fullName>
    </submittedName>
</protein>